<dbReference type="InterPro" id="IPR016181">
    <property type="entry name" value="Acyl_CoA_acyltransferase"/>
</dbReference>
<gene>
    <name evidence="7" type="ORF">A2782_04530</name>
</gene>
<reference evidence="7 8" key="1">
    <citation type="journal article" date="2016" name="Nat. Commun.">
        <title>Thousands of microbial genomes shed light on interconnected biogeochemical processes in an aquifer system.</title>
        <authorList>
            <person name="Anantharaman K."/>
            <person name="Brown C.T."/>
            <person name="Hug L.A."/>
            <person name="Sharon I."/>
            <person name="Castelle C.J."/>
            <person name="Probst A.J."/>
            <person name="Thomas B.C."/>
            <person name="Singh A."/>
            <person name="Wilkins M.J."/>
            <person name="Karaoz U."/>
            <person name="Brodie E.L."/>
            <person name="Williams K.H."/>
            <person name="Hubbard S.S."/>
            <person name="Banfield J.F."/>
        </authorList>
    </citation>
    <scope>NUCLEOTIDE SEQUENCE [LARGE SCALE GENOMIC DNA]</scope>
</reference>
<evidence type="ECO:0000256" key="2">
    <source>
        <dbReference type="ARBA" id="ARBA00022679"/>
    </source>
</evidence>
<evidence type="ECO:0000256" key="3">
    <source>
        <dbReference type="ARBA" id="ARBA00022960"/>
    </source>
</evidence>
<evidence type="ECO:0000256" key="5">
    <source>
        <dbReference type="ARBA" id="ARBA00023315"/>
    </source>
</evidence>
<dbReference type="PROSITE" id="PS51191">
    <property type="entry name" value="FEMABX"/>
    <property type="match status" value="1"/>
</dbReference>
<evidence type="ECO:0000313" key="7">
    <source>
        <dbReference type="EMBL" id="OGY09940.1"/>
    </source>
</evidence>
<dbReference type="Gene3D" id="3.40.630.30">
    <property type="match status" value="1"/>
</dbReference>
<comment type="similarity">
    <text evidence="1">Belongs to the FemABX family.</text>
</comment>
<dbReference type="PANTHER" id="PTHR36174">
    <property type="entry name" value="LIPID II:GLYCINE GLYCYLTRANSFERASE"/>
    <property type="match status" value="1"/>
</dbReference>
<keyword evidence="2" id="KW-0808">Transferase</keyword>
<evidence type="ECO:0000256" key="1">
    <source>
        <dbReference type="ARBA" id="ARBA00009943"/>
    </source>
</evidence>
<proteinExistence type="inferred from homology"/>
<name>A0A1G1V3I6_9BACT</name>
<dbReference type="InterPro" id="IPR003447">
    <property type="entry name" value="FEMABX"/>
</dbReference>
<dbReference type="PANTHER" id="PTHR36174:SF1">
    <property type="entry name" value="LIPID II:GLYCINE GLYCYLTRANSFERASE"/>
    <property type="match status" value="1"/>
</dbReference>
<evidence type="ECO:0000313" key="8">
    <source>
        <dbReference type="Proteomes" id="UP000177967"/>
    </source>
</evidence>
<sequence>MTTDLRQTPQYARYMETLGWQTAKVNGDYLYFRKLPLIGNVGKLQRPQKLPTAEQLRALQKRHHLSVLYLEPTRHPSPITHHLTRAKSAFLPSKTIYIDLAISEETLLKEMKPKTRYNIGLAARRGVIIKNSTLINEFANLWQSSARKRGMWLPQKKEIKALWSAYGDKAHLLLAHSAEKPIAGVLLVESPEIMYYMYAGSTSEGKKLFAPTLLAWEAMRLAKEKGKKFFDFEGIYAPRYKSTKTWKGFTKFKEGFGGKVVEYPPTLVYYSNPLLKLLNI</sequence>
<dbReference type="SUPFAM" id="SSF55729">
    <property type="entry name" value="Acyl-CoA N-acyltransferases (Nat)"/>
    <property type="match status" value="1"/>
</dbReference>
<evidence type="ECO:0000256" key="4">
    <source>
        <dbReference type="ARBA" id="ARBA00022984"/>
    </source>
</evidence>
<dbReference type="Pfam" id="PF02388">
    <property type="entry name" value="FemAB"/>
    <property type="match status" value="2"/>
</dbReference>
<evidence type="ECO:0000256" key="6">
    <source>
        <dbReference type="ARBA" id="ARBA00023316"/>
    </source>
</evidence>
<dbReference type="Proteomes" id="UP000177967">
    <property type="component" value="Unassembled WGS sequence"/>
</dbReference>
<keyword evidence="6" id="KW-0961">Cell wall biogenesis/degradation</keyword>
<dbReference type="STRING" id="1797513.A2782_04530"/>
<dbReference type="GO" id="GO:0071555">
    <property type="term" value="P:cell wall organization"/>
    <property type="evidence" value="ECO:0007669"/>
    <property type="project" value="UniProtKB-KW"/>
</dbReference>
<dbReference type="GO" id="GO:0016755">
    <property type="term" value="F:aminoacyltransferase activity"/>
    <property type="evidence" value="ECO:0007669"/>
    <property type="project" value="InterPro"/>
</dbReference>
<dbReference type="GO" id="GO:0009252">
    <property type="term" value="P:peptidoglycan biosynthetic process"/>
    <property type="evidence" value="ECO:0007669"/>
    <property type="project" value="UniProtKB-KW"/>
</dbReference>
<dbReference type="GO" id="GO:0008360">
    <property type="term" value="P:regulation of cell shape"/>
    <property type="evidence" value="ECO:0007669"/>
    <property type="project" value="UniProtKB-KW"/>
</dbReference>
<accession>A0A1G1V3I6</accession>
<protein>
    <recommendedName>
        <fullName evidence="9">BioF2-like acetyltransferase domain-containing protein</fullName>
    </recommendedName>
</protein>
<keyword evidence="4" id="KW-0573">Peptidoglycan synthesis</keyword>
<organism evidence="7 8">
    <name type="scientific">Candidatus Blackburnbacteria bacterium RIFCSPHIGHO2_01_FULL_43_15b</name>
    <dbReference type="NCBI Taxonomy" id="1797513"/>
    <lineage>
        <taxon>Bacteria</taxon>
        <taxon>Candidatus Blackburniibacteriota</taxon>
    </lineage>
</organism>
<evidence type="ECO:0008006" key="9">
    <source>
        <dbReference type="Google" id="ProtNLM"/>
    </source>
</evidence>
<dbReference type="EMBL" id="MHBW01000003">
    <property type="protein sequence ID" value="OGY09940.1"/>
    <property type="molecule type" value="Genomic_DNA"/>
</dbReference>
<keyword evidence="3" id="KW-0133">Cell shape</keyword>
<comment type="caution">
    <text evidence="7">The sequence shown here is derived from an EMBL/GenBank/DDBJ whole genome shotgun (WGS) entry which is preliminary data.</text>
</comment>
<keyword evidence="5" id="KW-0012">Acyltransferase</keyword>
<dbReference type="AlphaFoldDB" id="A0A1G1V3I6"/>
<dbReference type="InterPro" id="IPR050644">
    <property type="entry name" value="PG_Glycine_Bridge_Synth"/>
</dbReference>